<dbReference type="Proteomes" id="UP000265520">
    <property type="component" value="Unassembled WGS sequence"/>
</dbReference>
<keyword evidence="3" id="KW-1185">Reference proteome</keyword>
<protein>
    <submittedName>
        <fullName evidence="2">Uncharacterized protein</fullName>
    </submittedName>
</protein>
<evidence type="ECO:0000313" key="3">
    <source>
        <dbReference type="Proteomes" id="UP000265520"/>
    </source>
</evidence>
<dbReference type="EMBL" id="LXQA010683461">
    <property type="protein sequence ID" value="MCI65826.1"/>
    <property type="molecule type" value="Genomic_DNA"/>
</dbReference>
<comment type="caution">
    <text evidence="2">The sequence shown here is derived from an EMBL/GenBank/DDBJ whole genome shotgun (WGS) entry which is preliminary data.</text>
</comment>
<dbReference type="AlphaFoldDB" id="A0A392U0C5"/>
<proteinExistence type="predicted"/>
<reference evidence="2 3" key="1">
    <citation type="journal article" date="2018" name="Front. Plant Sci.">
        <title>Red Clover (Trifolium pratense) and Zigzag Clover (T. medium) - A Picture of Genomic Similarities and Differences.</title>
        <authorList>
            <person name="Dluhosova J."/>
            <person name="Istvanek J."/>
            <person name="Nedelnik J."/>
            <person name="Repkova J."/>
        </authorList>
    </citation>
    <scope>NUCLEOTIDE SEQUENCE [LARGE SCALE GENOMIC DNA]</scope>
    <source>
        <strain evidence="3">cv. 10/8</strain>
        <tissue evidence="2">Leaf</tissue>
    </source>
</reference>
<evidence type="ECO:0000313" key="2">
    <source>
        <dbReference type="EMBL" id="MCI65826.1"/>
    </source>
</evidence>
<organism evidence="2 3">
    <name type="scientific">Trifolium medium</name>
    <dbReference type="NCBI Taxonomy" id="97028"/>
    <lineage>
        <taxon>Eukaryota</taxon>
        <taxon>Viridiplantae</taxon>
        <taxon>Streptophyta</taxon>
        <taxon>Embryophyta</taxon>
        <taxon>Tracheophyta</taxon>
        <taxon>Spermatophyta</taxon>
        <taxon>Magnoliopsida</taxon>
        <taxon>eudicotyledons</taxon>
        <taxon>Gunneridae</taxon>
        <taxon>Pentapetalae</taxon>
        <taxon>rosids</taxon>
        <taxon>fabids</taxon>
        <taxon>Fabales</taxon>
        <taxon>Fabaceae</taxon>
        <taxon>Papilionoideae</taxon>
        <taxon>50 kb inversion clade</taxon>
        <taxon>NPAAA clade</taxon>
        <taxon>Hologalegina</taxon>
        <taxon>IRL clade</taxon>
        <taxon>Trifolieae</taxon>
        <taxon>Trifolium</taxon>
    </lineage>
</organism>
<accession>A0A392U0C5</accession>
<feature type="region of interest" description="Disordered" evidence="1">
    <location>
        <begin position="1"/>
        <end position="63"/>
    </location>
</feature>
<feature type="compositionally biased region" description="Acidic residues" evidence="1">
    <location>
        <begin position="16"/>
        <end position="34"/>
    </location>
</feature>
<evidence type="ECO:0000256" key="1">
    <source>
        <dbReference type="SAM" id="MobiDB-lite"/>
    </source>
</evidence>
<feature type="non-terminal residue" evidence="2">
    <location>
        <position position="1"/>
    </location>
</feature>
<feature type="compositionally biased region" description="Basic and acidic residues" evidence="1">
    <location>
        <begin position="1"/>
        <end position="13"/>
    </location>
</feature>
<feature type="compositionally biased region" description="Acidic residues" evidence="1">
    <location>
        <begin position="41"/>
        <end position="57"/>
    </location>
</feature>
<sequence length="63" mass="7187">SARRDREAERQAEPESVIDEDEALDLEPHDDEDMQGAQPEPEAEQAVDDEAEVDDLPDFYNPF</sequence>
<name>A0A392U0C5_9FABA</name>